<evidence type="ECO:0000256" key="2">
    <source>
        <dbReference type="ARBA" id="ARBA00022692"/>
    </source>
</evidence>
<reference evidence="7" key="1">
    <citation type="submission" date="2017-12" db="EMBL/GenBank/DDBJ databases">
        <title>Draft genome sequence of Telmatospirillum siberiense 26-4b1T, an acidotolerant peatland alphaproteobacterium potentially involved in sulfur cycling.</title>
        <authorList>
            <person name="Hausmann B."/>
            <person name="Pjevac P."/>
            <person name="Schreck K."/>
            <person name="Herbold C.W."/>
            <person name="Daims H."/>
            <person name="Wagner M."/>
            <person name="Pester M."/>
            <person name="Loy A."/>
        </authorList>
    </citation>
    <scope>NUCLEOTIDE SEQUENCE [LARGE SCALE GENOMIC DNA]</scope>
    <source>
        <strain evidence="7">26-4b1</strain>
    </source>
</reference>
<feature type="transmembrane region" description="Helical" evidence="5">
    <location>
        <begin position="35"/>
        <end position="53"/>
    </location>
</feature>
<evidence type="ECO:0000256" key="5">
    <source>
        <dbReference type="SAM" id="Phobius"/>
    </source>
</evidence>
<dbReference type="EMBL" id="PIUM01000019">
    <property type="protein sequence ID" value="PKU23592.1"/>
    <property type="molecule type" value="Genomic_DNA"/>
</dbReference>
<feature type="transmembrane region" description="Helical" evidence="5">
    <location>
        <begin position="65"/>
        <end position="90"/>
    </location>
</feature>
<name>A0A2N3PT77_9PROT</name>
<dbReference type="InterPro" id="IPR038770">
    <property type="entry name" value="Na+/solute_symporter_sf"/>
</dbReference>
<evidence type="ECO:0000256" key="4">
    <source>
        <dbReference type="ARBA" id="ARBA00023136"/>
    </source>
</evidence>
<comment type="caution">
    <text evidence="6">The sequence shown here is derived from an EMBL/GenBank/DDBJ whole genome shotgun (WGS) entry which is preliminary data.</text>
</comment>
<comment type="subcellular location">
    <subcellularLocation>
        <location evidence="1">Membrane</location>
        <topology evidence="1">Multi-pass membrane protein</topology>
    </subcellularLocation>
</comment>
<evidence type="ECO:0000313" key="7">
    <source>
        <dbReference type="Proteomes" id="UP000233293"/>
    </source>
</evidence>
<keyword evidence="3 5" id="KW-1133">Transmembrane helix</keyword>
<feature type="transmembrane region" description="Helical" evidence="5">
    <location>
        <begin position="267"/>
        <end position="288"/>
    </location>
</feature>
<evidence type="ECO:0000313" key="6">
    <source>
        <dbReference type="EMBL" id="PKU23592.1"/>
    </source>
</evidence>
<feature type="transmembrane region" description="Helical" evidence="5">
    <location>
        <begin position="225"/>
        <end position="246"/>
    </location>
</feature>
<dbReference type="Pfam" id="PF01758">
    <property type="entry name" value="SBF"/>
    <property type="match status" value="1"/>
</dbReference>
<dbReference type="RefSeq" id="WP_101251654.1">
    <property type="nucleotide sequence ID" value="NZ_PIUM01000019.1"/>
</dbReference>
<accession>A0A2N3PT77</accession>
<keyword evidence="4 5" id="KW-0472">Membrane</keyword>
<evidence type="ECO:0008006" key="8">
    <source>
        <dbReference type="Google" id="ProtNLM"/>
    </source>
</evidence>
<organism evidence="6 7">
    <name type="scientific">Telmatospirillum siberiense</name>
    <dbReference type="NCBI Taxonomy" id="382514"/>
    <lineage>
        <taxon>Bacteria</taxon>
        <taxon>Pseudomonadati</taxon>
        <taxon>Pseudomonadota</taxon>
        <taxon>Alphaproteobacteria</taxon>
        <taxon>Rhodospirillales</taxon>
        <taxon>Rhodospirillaceae</taxon>
        <taxon>Telmatospirillum</taxon>
    </lineage>
</organism>
<gene>
    <name evidence="6" type="ORF">CWS72_16150</name>
</gene>
<evidence type="ECO:0000256" key="1">
    <source>
        <dbReference type="ARBA" id="ARBA00004141"/>
    </source>
</evidence>
<evidence type="ECO:0000256" key="3">
    <source>
        <dbReference type="ARBA" id="ARBA00022989"/>
    </source>
</evidence>
<feature type="transmembrane region" description="Helical" evidence="5">
    <location>
        <begin position="164"/>
        <end position="182"/>
    </location>
</feature>
<dbReference type="Gene3D" id="1.20.1530.20">
    <property type="match status" value="1"/>
</dbReference>
<dbReference type="GO" id="GO:0016020">
    <property type="term" value="C:membrane"/>
    <property type="evidence" value="ECO:0007669"/>
    <property type="project" value="UniProtKB-SubCell"/>
</dbReference>
<dbReference type="AlphaFoldDB" id="A0A2N3PT77"/>
<protein>
    <recommendedName>
        <fullName evidence="8">Na+-dependent transporter</fullName>
    </recommendedName>
</protein>
<keyword evidence="2 5" id="KW-0812">Transmembrane</keyword>
<sequence length="315" mass="32424">MSLLARLTRHSTGAMAAAVTIGVVWPAAARTFQPLIQPAVLLLLTGSLMRIDLEALRQALRHPAAALAGLFWVLVAGPALAALAAAAGWLNGGVGEGVLLNALAPPLMAAPALALILGLDFTLAVVVTVVSSLLFPIGLAVTVGLGLGGMAAIPGGVLAILPRVLLMVGLPLALAVVGRTLLGTGGLVRHRQAIDAAQVALLLFLAVALMDGANGVFRAGTGRAMGLLAAAFLFNLLGQIATTLAFRLRWDSRRALTMGLMGGNRNMGLMLGILTGLAGPDFAAYVAFAQIPIYTLPAVSKFLLRHYFPDWGSRI</sequence>
<feature type="transmembrane region" description="Helical" evidence="5">
    <location>
        <begin position="194"/>
        <end position="213"/>
    </location>
</feature>
<proteinExistence type="predicted"/>
<keyword evidence="7" id="KW-1185">Reference proteome</keyword>
<feature type="transmembrane region" description="Helical" evidence="5">
    <location>
        <begin position="12"/>
        <end position="29"/>
    </location>
</feature>
<dbReference type="Proteomes" id="UP000233293">
    <property type="component" value="Unassembled WGS sequence"/>
</dbReference>
<dbReference type="InterPro" id="IPR002657">
    <property type="entry name" value="BilAc:Na_symport/Acr3"/>
</dbReference>